<keyword evidence="1" id="KW-0808">Transferase</keyword>
<dbReference type="GO" id="GO:0003723">
    <property type="term" value="F:RNA binding"/>
    <property type="evidence" value="ECO:0007669"/>
    <property type="project" value="InterPro"/>
</dbReference>
<keyword evidence="7" id="KW-1185">Reference proteome</keyword>
<protein>
    <submittedName>
        <fullName evidence="6">GAF and ANTAR domain-containing protein</fullName>
    </submittedName>
</protein>
<feature type="domain" description="ANTAR" evidence="5">
    <location>
        <begin position="156"/>
        <end position="217"/>
    </location>
</feature>
<evidence type="ECO:0000313" key="6">
    <source>
        <dbReference type="EMBL" id="MBO0512199.1"/>
    </source>
</evidence>
<dbReference type="AlphaFoldDB" id="A0A939F5P0"/>
<comment type="caution">
    <text evidence="6">The sequence shown here is derived from an EMBL/GenBank/DDBJ whole genome shotgun (WGS) entry which is preliminary data.</text>
</comment>
<keyword evidence="4" id="KW-0804">Transcription</keyword>
<dbReference type="InterPro" id="IPR011006">
    <property type="entry name" value="CheY-like_superfamily"/>
</dbReference>
<dbReference type="PROSITE" id="PS50921">
    <property type="entry name" value="ANTAR"/>
    <property type="match status" value="1"/>
</dbReference>
<dbReference type="Gene3D" id="3.30.450.40">
    <property type="match status" value="1"/>
</dbReference>
<evidence type="ECO:0000256" key="4">
    <source>
        <dbReference type="ARBA" id="ARBA00023163"/>
    </source>
</evidence>
<dbReference type="Pfam" id="PF13185">
    <property type="entry name" value="GAF_2"/>
    <property type="match status" value="1"/>
</dbReference>
<dbReference type="Gene3D" id="1.10.10.10">
    <property type="entry name" value="Winged helix-like DNA-binding domain superfamily/Winged helix DNA-binding domain"/>
    <property type="match status" value="1"/>
</dbReference>
<dbReference type="Pfam" id="PF03861">
    <property type="entry name" value="ANTAR"/>
    <property type="match status" value="1"/>
</dbReference>
<dbReference type="Proteomes" id="UP000664167">
    <property type="component" value="Unassembled WGS sequence"/>
</dbReference>
<reference evidence="6" key="1">
    <citation type="submission" date="2021-03" db="EMBL/GenBank/DDBJ databases">
        <title>Streptomyces poriferae sp. nov., a novel marine sponge-derived Actinobacteria species with anti-MRSA activity.</title>
        <authorList>
            <person name="Sandoval-Powers M."/>
            <person name="Kralova S."/>
            <person name="Nguyen G.-S."/>
            <person name="Fawwal D."/>
            <person name="Degnes K."/>
            <person name="Klinkenberg G."/>
            <person name="Sletta H."/>
            <person name="Wentzel A."/>
            <person name="Liles M.R."/>
        </authorList>
    </citation>
    <scope>NUCLEOTIDE SEQUENCE</scope>
    <source>
        <strain evidence="6">DSM 41794</strain>
    </source>
</reference>
<accession>A0A939F5P0</accession>
<dbReference type="InterPro" id="IPR029016">
    <property type="entry name" value="GAF-like_dom_sf"/>
</dbReference>
<proteinExistence type="predicted"/>
<name>A0A939F5P0_9ACTN</name>
<dbReference type="InterPro" id="IPR005561">
    <property type="entry name" value="ANTAR"/>
</dbReference>
<dbReference type="InterPro" id="IPR012074">
    <property type="entry name" value="GAF_ANTAR"/>
</dbReference>
<keyword evidence="3" id="KW-0805">Transcription regulation</keyword>
<dbReference type="GO" id="GO:0016301">
    <property type="term" value="F:kinase activity"/>
    <property type="evidence" value="ECO:0007669"/>
    <property type="project" value="UniProtKB-KW"/>
</dbReference>
<sequence>MLPDTEYQGSEAASTVRKLTELAEQSVRCTTACCGAVVTVADGTAERRAAATHPDLAALASVQLASGEGPIADALSTGEPVDTEDLLNEDRWPEYRAVALESGVRSTVTLPFGRAGIGVTLSLYSFRAGALEAAVLAPATALGEQAVASLVRERRYRAALAEVDQLESALRSRPVIDQASGIVMHVLGCDAAEAFQLLRRISQGSNRRLAEVAEAVAASKGHGLEKELTRFA</sequence>
<gene>
    <name evidence="6" type="ORF">J0695_10305</name>
</gene>
<dbReference type="RefSeq" id="WP_206961595.1">
    <property type="nucleotide sequence ID" value="NZ_BAAAJJ010000004.1"/>
</dbReference>
<dbReference type="SUPFAM" id="SSF52172">
    <property type="entry name" value="CheY-like"/>
    <property type="match status" value="1"/>
</dbReference>
<dbReference type="InterPro" id="IPR003018">
    <property type="entry name" value="GAF"/>
</dbReference>
<dbReference type="InterPro" id="IPR036388">
    <property type="entry name" value="WH-like_DNA-bd_sf"/>
</dbReference>
<dbReference type="SUPFAM" id="SSF55781">
    <property type="entry name" value="GAF domain-like"/>
    <property type="match status" value="1"/>
</dbReference>
<evidence type="ECO:0000256" key="2">
    <source>
        <dbReference type="ARBA" id="ARBA00022777"/>
    </source>
</evidence>
<dbReference type="PIRSF" id="PIRSF036625">
    <property type="entry name" value="GAF_ANTAR"/>
    <property type="match status" value="1"/>
</dbReference>
<evidence type="ECO:0000259" key="5">
    <source>
        <dbReference type="PROSITE" id="PS50921"/>
    </source>
</evidence>
<organism evidence="6 7">
    <name type="scientific">Streptomyces beijiangensis</name>
    <dbReference type="NCBI Taxonomy" id="163361"/>
    <lineage>
        <taxon>Bacteria</taxon>
        <taxon>Bacillati</taxon>
        <taxon>Actinomycetota</taxon>
        <taxon>Actinomycetes</taxon>
        <taxon>Kitasatosporales</taxon>
        <taxon>Streptomycetaceae</taxon>
        <taxon>Streptomyces</taxon>
    </lineage>
</organism>
<evidence type="ECO:0000313" key="7">
    <source>
        <dbReference type="Proteomes" id="UP000664167"/>
    </source>
</evidence>
<evidence type="ECO:0000256" key="3">
    <source>
        <dbReference type="ARBA" id="ARBA00023015"/>
    </source>
</evidence>
<dbReference type="SMART" id="SM01012">
    <property type="entry name" value="ANTAR"/>
    <property type="match status" value="1"/>
</dbReference>
<dbReference type="EMBL" id="JAFLRJ010000092">
    <property type="protein sequence ID" value="MBO0512199.1"/>
    <property type="molecule type" value="Genomic_DNA"/>
</dbReference>
<keyword evidence="2" id="KW-0418">Kinase</keyword>
<evidence type="ECO:0000256" key="1">
    <source>
        <dbReference type="ARBA" id="ARBA00022679"/>
    </source>
</evidence>